<name>A0AAN0ICV3_AMPQE</name>
<proteinExistence type="predicted"/>
<dbReference type="AlphaFoldDB" id="A0AAN0ICV3"/>
<organism evidence="4 5">
    <name type="scientific">Amphimedon queenslandica</name>
    <name type="common">Sponge</name>
    <dbReference type="NCBI Taxonomy" id="400682"/>
    <lineage>
        <taxon>Eukaryota</taxon>
        <taxon>Metazoa</taxon>
        <taxon>Porifera</taxon>
        <taxon>Demospongiae</taxon>
        <taxon>Heteroscleromorpha</taxon>
        <taxon>Haplosclerida</taxon>
        <taxon>Niphatidae</taxon>
        <taxon>Amphimedon</taxon>
    </lineage>
</organism>
<dbReference type="SUPFAM" id="SSF47923">
    <property type="entry name" value="Ypt/Rab-GAP domain of gyp1p"/>
    <property type="match status" value="2"/>
</dbReference>
<accession>A0AAN0ICV3</accession>
<dbReference type="Proteomes" id="UP000007879">
    <property type="component" value="Unassembled WGS sequence"/>
</dbReference>
<dbReference type="EnsemblMetazoa" id="XM_003385584.2">
    <property type="protein sequence ID" value="XP_003385632.1"/>
    <property type="gene ID" value="LOC100637289"/>
</dbReference>
<keyword evidence="1" id="KW-0343">GTPase activation</keyword>
<dbReference type="FunFam" id="1.10.8.270:FF:000011">
    <property type="entry name" value="TBC1 domain family member 5"/>
    <property type="match status" value="1"/>
</dbReference>
<feature type="domain" description="Rab-GAP TBC" evidence="3">
    <location>
        <begin position="61"/>
        <end position="344"/>
    </location>
</feature>
<dbReference type="InterPro" id="IPR035969">
    <property type="entry name" value="Rab-GAP_TBC_sf"/>
</dbReference>
<dbReference type="Gene3D" id="1.10.8.270">
    <property type="entry name" value="putative rabgap domain of human tbc1 domain family member 14 like domains"/>
    <property type="match status" value="1"/>
</dbReference>
<dbReference type="GO" id="GO:0005096">
    <property type="term" value="F:GTPase activator activity"/>
    <property type="evidence" value="ECO:0007669"/>
    <property type="project" value="UniProtKB-KW"/>
</dbReference>
<dbReference type="SMART" id="SM00164">
    <property type="entry name" value="TBC"/>
    <property type="match status" value="1"/>
</dbReference>
<evidence type="ECO:0000256" key="1">
    <source>
        <dbReference type="ARBA" id="ARBA00022468"/>
    </source>
</evidence>
<dbReference type="KEGG" id="aqu:100637289"/>
<feature type="compositionally biased region" description="Polar residues" evidence="2">
    <location>
        <begin position="496"/>
        <end position="505"/>
    </location>
</feature>
<dbReference type="GeneID" id="100637289"/>
<dbReference type="RefSeq" id="XP_003385632.1">
    <property type="nucleotide sequence ID" value="XM_003385584.2"/>
</dbReference>
<dbReference type="GO" id="GO:0005737">
    <property type="term" value="C:cytoplasm"/>
    <property type="evidence" value="ECO:0007669"/>
    <property type="project" value="UniProtKB-ARBA"/>
</dbReference>
<dbReference type="InterPro" id="IPR000195">
    <property type="entry name" value="Rab-GAP-TBC_dom"/>
</dbReference>
<dbReference type="PANTHER" id="PTHR22957">
    <property type="entry name" value="TBC1 DOMAIN FAMILY MEMBER GTPASE-ACTIVATING PROTEIN"/>
    <property type="match status" value="1"/>
</dbReference>
<evidence type="ECO:0000256" key="2">
    <source>
        <dbReference type="SAM" id="MobiDB-lite"/>
    </source>
</evidence>
<dbReference type="PROSITE" id="PS50086">
    <property type="entry name" value="TBC_RABGAP"/>
    <property type="match status" value="1"/>
</dbReference>
<feature type="region of interest" description="Disordered" evidence="2">
    <location>
        <begin position="1"/>
        <end position="28"/>
    </location>
</feature>
<keyword evidence="5" id="KW-1185">Reference proteome</keyword>
<dbReference type="Pfam" id="PF00566">
    <property type="entry name" value="RabGAP-TBC"/>
    <property type="match status" value="2"/>
</dbReference>
<evidence type="ECO:0000259" key="3">
    <source>
        <dbReference type="PROSITE" id="PS50086"/>
    </source>
</evidence>
<dbReference type="PANTHER" id="PTHR22957:SF337">
    <property type="entry name" value="TBC1 DOMAIN FAMILY MEMBER 5"/>
    <property type="match status" value="1"/>
</dbReference>
<reference evidence="5" key="1">
    <citation type="journal article" date="2010" name="Nature">
        <title>The Amphimedon queenslandica genome and the evolution of animal complexity.</title>
        <authorList>
            <person name="Srivastava M."/>
            <person name="Simakov O."/>
            <person name="Chapman J."/>
            <person name="Fahey B."/>
            <person name="Gauthier M.E."/>
            <person name="Mitros T."/>
            <person name="Richards G.S."/>
            <person name="Conaco C."/>
            <person name="Dacre M."/>
            <person name="Hellsten U."/>
            <person name="Larroux C."/>
            <person name="Putnam N.H."/>
            <person name="Stanke M."/>
            <person name="Adamska M."/>
            <person name="Darling A."/>
            <person name="Degnan S.M."/>
            <person name="Oakley T.H."/>
            <person name="Plachetzki D.C."/>
            <person name="Zhai Y."/>
            <person name="Adamski M."/>
            <person name="Calcino A."/>
            <person name="Cummins S.F."/>
            <person name="Goodstein D.M."/>
            <person name="Harris C."/>
            <person name="Jackson D.J."/>
            <person name="Leys S.P."/>
            <person name="Shu S."/>
            <person name="Woodcroft B.J."/>
            <person name="Vervoort M."/>
            <person name="Kosik K.S."/>
            <person name="Manning G."/>
            <person name="Degnan B.M."/>
            <person name="Rokhsar D.S."/>
        </authorList>
    </citation>
    <scope>NUCLEOTIDE SEQUENCE [LARGE SCALE GENOMIC DNA]</scope>
</reference>
<feature type="region of interest" description="Disordered" evidence="2">
    <location>
        <begin position="465"/>
        <end position="506"/>
    </location>
</feature>
<evidence type="ECO:0000313" key="4">
    <source>
        <dbReference type="EnsemblMetazoa" id="XP_003385632.1"/>
    </source>
</evidence>
<reference evidence="4" key="2">
    <citation type="submission" date="2024-06" db="UniProtKB">
        <authorList>
            <consortium name="EnsemblMetazoa"/>
        </authorList>
    </citation>
    <scope>IDENTIFICATION</scope>
</reference>
<protein>
    <recommendedName>
        <fullName evidence="3">Rab-GAP TBC domain-containing protein</fullName>
    </recommendedName>
</protein>
<dbReference type="FunFam" id="1.10.472.80:FF:000038">
    <property type="entry name" value="TBC1 domain family member 5"/>
    <property type="match status" value="1"/>
</dbReference>
<sequence length="532" mass="61427">MTEAEEGFLSVTLEDTSTREPAPVDVDTTDNYHYTRDDWYKLFSQDGYLKVLKQFALSGELQRSNLRSICWKLFLGVIPEDQSQWIEASNLSREKYAALKQKYMIDPHKDVEASLDLNVHNPLSLEEDSPWNQYFQDGEIKQIITQDIVRTHPDQMFFRQQDIQNSMLDILFCYAKEEPDISYRQGMHELLAPILFILHAESRDDVQNDDSLSPALKVVMDPACIDADAFALFSELMEGMQHFFLSASLESDIIRARQQKNSNRHVRKPFESDEVYLPTSSIARKLDKIHDVLLKNADEQLYYRLRDLGIPPQTYGIRWIRLLFGREFHLPSMLQLWDALFVEGNSLGLMDYVFVTMLTLIRDTLLTDDYSTCMQLLMKYPPWFEVSDLVQRALHLRNPARYPDPVPHVREWTQINEDMHTPSPNQLHIQEDRSPPEVVKMSHKLANKTKSVFAQATKQMHIPKKQLSLNTKLSLPKPSGGGGGGGEGKSKSNGSTSAMTPLSASEEQEMIRNPKVCFYIYQFYRYCTVHLL</sequence>
<dbReference type="Gene3D" id="1.10.472.80">
    <property type="entry name" value="Ypt/Rab-GAP domain of gyp1p, domain 3"/>
    <property type="match status" value="1"/>
</dbReference>
<evidence type="ECO:0000313" key="5">
    <source>
        <dbReference type="Proteomes" id="UP000007879"/>
    </source>
</evidence>